<dbReference type="STRING" id="1121485.GCA_000426485_02863"/>
<evidence type="ECO:0000256" key="1">
    <source>
        <dbReference type="ARBA" id="ARBA00023015"/>
    </source>
</evidence>
<dbReference type="PANTHER" id="PTHR43280">
    <property type="entry name" value="ARAC-FAMILY TRANSCRIPTIONAL REGULATOR"/>
    <property type="match status" value="1"/>
</dbReference>
<keyword evidence="2" id="KW-0238">DNA-binding</keyword>
<dbReference type="Pfam" id="PF12833">
    <property type="entry name" value="HTH_18"/>
    <property type="match status" value="1"/>
</dbReference>
<protein>
    <submittedName>
        <fullName evidence="5">AraC family transcriptional regulator</fullName>
    </submittedName>
</protein>
<dbReference type="SUPFAM" id="SSF46689">
    <property type="entry name" value="Homeodomain-like"/>
    <property type="match status" value="1"/>
</dbReference>
<dbReference type="EMBL" id="SOML01000004">
    <property type="protein sequence ID" value="TFD96819.1"/>
    <property type="molecule type" value="Genomic_DNA"/>
</dbReference>
<evidence type="ECO:0000256" key="3">
    <source>
        <dbReference type="ARBA" id="ARBA00023163"/>
    </source>
</evidence>
<keyword evidence="3" id="KW-0804">Transcription</keyword>
<keyword evidence="1" id="KW-0805">Transcription regulation</keyword>
<comment type="caution">
    <text evidence="5">The sequence shown here is derived from an EMBL/GenBank/DDBJ whole genome shotgun (WGS) entry which is preliminary data.</text>
</comment>
<name>A0A4Y8L2E1_9BACT</name>
<keyword evidence="6" id="KW-1185">Reference proteome</keyword>
<dbReference type="Gene3D" id="1.10.10.60">
    <property type="entry name" value="Homeodomain-like"/>
    <property type="match status" value="1"/>
</dbReference>
<feature type="domain" description="HTH araC/xylS-type" evidence="4">
    <location>
        <begin position="196"/>
        <end position="294"/>
    </location>
</feature>
<dbReference type="InterPro" id="IPR018060">
    <property type="entry name" value="HTH_AraC"/>
</dbReference>
<dbReference type="AlphaFoldDB" id="A0A4Y8L2E1"/>
<evidence type="ECO:0000313" key="6">
    <source>
        <dbReference type="Proteomes" id="UP000297861"/>
    </source>
</evidence>
<reference evidence="5 6" key="1">
    <citation type="submission" date="2019-03" db="EMBL/GenBank/DDBJ databases">
        <title>San Antonio Military Medical Center submission to MRSN (WRAIR), pending publication.</title>
        <authorList>
            <person name="Blyth D.M."/>
            <person name="Mccarthy S.L."/>
            <person name="Schall S.E."/>
            <person name="Stam J.A."/>
            <person name="Ong A.C."/>
            <person name="Mcgann P.T."/>
        </authorList>
    </citation>
    <scope>NUCLEOTIDE SEQUENCE [LARGE SCALE GENOMIC DNA]</scope>
    <source>
        <strain evidence="5 6">MRSN571793</strain>
    </source>
</reference>
<evidence type="ECO:0000313" key="5">
    <source>
        <dbReference type="EMBL" id="TFD96819.1"/>
    </source>
</evidence>
<dbReference type="GO" id="GO:0043565">
    <property type="term" value="F:sequence-specific DNA binding"/>
    <property type="evidence" value="ECO:0007669"/>
    <property type="project" value="InterPro"/>
</dbReference>
<dbReference type="OrthoDB" id="1372329at2"/>
<dbReference type="SUPFAM" id="SSF51215">
    <property type="entry name" value="Regulatory protein AraC"/>
    <property type="match status" value="1"/>
</dbReference>
<dbReference type="Proteomes" id="UP000297861">
    <property type="component" value="Unassembled WGS sequence"/>
</dbReference>
<dbReference type="InterPro" id="IPR037923">
    <property type="entry name" value="HTH-like"/>
</dbReference>
<dbReference type="PANTHER" id="PTHR43280:SF32">
    <property type="entry name" value="TRANSCRIPTIONAL REGULATORY PROTEIN"/>
    <property type="match status" value="1"/>
</dbReference>
<evidence type="ECO:0000256" key="2">
    <source>
        <dbReference type="ARBA" id="ARBA00023125"/>
    </source>
</evidence>
<dbReference type="PROSITE" id="PS01124">
    <property type="entry name" value="HTH_ARAC_FAMILY_2"/>
    <property type="match status" value="1"/>
</dbReference>
<dbReference type="GO" id="GO:0003700">
    <property type="term" value="F:DNA-binding transcription factor activity"/>
    <property type="evidence" value="ECO:0007669"/>
    <property type="project" value="InterPro"/>
</dbReference>
<accession>A0A4Y8L2E1</accession>
<proteinExistence type="predicted"/>
<dbReference type="SMART" id="SM00342">
    <property type="entry name" value="HTH_ARAC"/>
    <property type="match status" value="1"/>
</dbReference>
<dbReference type="RefSeq" id="WP_026626714.1">
    <property type="nucleotide sequence ID" value="NZ_AP028867.1"/>
</dbReference>
<sequence>MSKENYAKISVNDFEDQATSQGIKNFVISDDTANIQDYPFDFRYPHIVEGIAFAICVKGTGRIKINLREYKVEPCTIMLILPNYILELLEQSDDLTIEFLLFSFDFISDIKLIADVDTPKKIDQKPCLKISEEATTDLLEFHAFIVKRYKKTDILYREEIARSLLQTLIYEVLQLYQDKKTESGNKPLTRKEKHLHNFVSLLFEYHMKERSIAFYADKMFITPKYLSRVVKETSGVDIQQWIDDMVIMAAKALLKSSNMTILQISEDMSFANPSFFGTYFKKRTGMTPVQYRES</sequence>
<dbReference type="InterPro" id="IPR009057">
    <property type="entry name" value="Homeodomain-like_sf"/>
</dbReference>
<gene>
    <name evidence="5" type="ORF">E2605_08345</name>
</gene>
<evidence type="ECO:0000259" key="4">
    <source>
        <dbReference type="PROSITE" id="PS01124"/>
    </source>
</evidence>
<organism evidence="5 6">
    <name type="scientific">Dysgonomonas capnocytophagoides</name>
    <dbReference type="NCBI Taxonomy" id="45254"/>
    <lineage>
        <taxon>Bacteria</taxon>
        <taxon>Pseudomonadati</taxon>
        <taxon>Bacteroidota</taxon>
        <taxon>Bacteroidia</taxon>
        <taxon>Bacteroidales</taxon>
        <taxon>Dysgonomonadaceae</taxon>
        <taxon>Dysgonomonas</taxon>
    </lineage>
</organism>